<comment type="similarity">
    <text evidence="5">Belongs to the class VI-like SAM-binding methyltransferase superfamily. Isoprenylcysteine carboxyl methyltransferase family.</text>
</comment>
<feature type="transmembrane region" description="Helical" evidence="5">
    <location>
        <begin position="186"/>
        <end position="207"/>
    </location>
</feature>
<feature type="chain" id="PRO_5034272348" description="Protein-S-isoprenylcysteine O-methyltransferase" evidence="6">
    <location>
        <begin position="19"/>
        <end position="240"/>
    </location>
</feature>
<comment type="catalytic activity">
    <reaction evidence="5">
        <text>[protein]-C-terminal S-[(2E,6E)-farnesyl]-L-cysteine + S-adenosyl-L-methionine = [protein]-C-terminal S-[(2E,6E)-farnesyl]-L-cysteine methyl ester + S-adenosyl-L-homocysteine</text>
        <dbReference type="Rhea" id="RHEA:21672"/>
        <dbReference type="Rhea" id="RHEA-COMP:12125"/>
        <dbReference type="Rhea" id="RHEA-COMP:12126"/>
        <dbReference type="ChEBI" id="CHEBI:57856"/>
        <dbReference type="ChEBI" id="CHEBI:59789"/>
        <dbReference type="ChEBI" id="CHEBI:90510"/>
        <dbReference type="ChEBI" id="CHEBI:90511"/>
        <dbReference type="EC" id="2.1.1.100"/>
    </reaction>
</comment>
<dbReference type="Pfam" id="PF04140">
    <property type="entry name" value="ICMT"/>
    <property type="match status" value="1"/>
</dbReference>
<keyword evidence="5" id="KW-0256">Endoplasmic reticulum</keyword>
<reference evidence="7" key="1">
    <citation type="submission" date="2020-11" db="EMBL/GenBank/DDBJ databases">
        <authorList>
            <person name="Koelle M."/>
            <person name="Horta M.A.C."/>
            <person name="Nowrousian M."/>
            <person name="Ohm R.A."/>
            <person name="Benz P."/>
            <person name="Pilgard A."/>
        </authorList>
    </citation>
    <scope>NUCLEOTIDE SEQUENCE</scope>
    <source>
        <strain evidence="7">FPRL280</strain>
    </source>
</reference>
<evidence type="ECO:0000256" key="3">
    <source>
        <dbReference type="ARBA" id="ARBA00022989"/>
    </source>
</evidence>
<evidence type="ECO:0000256" key="4">
    <source>
        <dbReference type="ARBA" id="ARBA00023136"/>
    </source>
</evidence>
<dbReference type="Gene3D" id="1.20.120.1630">
    <property type="match status" value="1"/>
</dbReference>
<comment type="caution">
    <text evidence="5">Lacks conserved residue(s) required for the propagation of feature annotation.</text>
</comment>
<evidence type="ECO:0000256" key="5">
    <source>
        <dbReference type="RuleBase" id="RU362022"/>
    </source>
</evidence>
<comment type="subcellular location">
    <subcellularLocation>
        <location evidence="5">Endoplasmic reticulum membrane</location>
        <topology evidence="5">Multi-pass membrane protein</topology>
    </subcellularLocation>
    <subcellularLocation>
        <location evidence="1">Membrane</location>
        <topology evidence="1">Multi-pass membrane protein</topology>
    </subcellularLocation>
</comment>
<evidence type="ECO:0000256" key="2">
    <source>
        <dbReference type="ARBA" id="ARBA00022692"/>
    </source>
</evidence>
<keyword evidence="4 5" id="KW-0472">Membrane</keyword>
<keyword evidence="5" id="KW-0489">Methyltransferase</keyword>
<keyword evidence="5" id="KW-0949">S-adenosyl-L-methionine</keyword>
<dbReference type="GO" id="GO:0005789">
    <property type="term" value="C:endoplasmic reticulum membrane"/>
    <property type="evidence" value="ECO:0007669"/>
    <property type="project" value="UniProtKB-SubCell"/>
</dbReference>
<proteinExistence type="inferred from homology"/>
<evidence type="ECO:0000313" key="8">
    <source>
        <dbReference type="Proteomes" id="UP000639403"/>
    </source>
</evidence>
<evidence type="ECO:0000313" key="7">
    <source>
        <dbReference type="EMBL" id="KAF9805089.1"/>
    </source>
</evidence>
<accession>A0A8H7TXZ1</accession>
<protein>
    <recommendedName>
        <fullName evidence="5">Protein-S-isoprenylcysteine O-methyltransferase</fullName>
        <ecNumber evidence="5">2.1.1.100</ecNumber>
    </recommendedName>
</protein>
<feature type="signal peptide" evidence="6">
    <location>
        <begin position="1"/>
        <end position="18"/>
    </location>
</feature>
<dbReference type="EMBL" id="JADOXO010000406">
    <property type="protein sequence ID" value="KAF9805089.1"/>
    <property type="molecule type" value="Genomic_DNA"/>
</dbReference>
<keyword evidence="6" id="KW-0732">Signal</keyword>
<dbReference type="EC" id="2.1.1.100" evidence="5"/>
<dbReference type="PANTHER" id="PTHR12714:SF9">
    <property type="entry name" value="PROTEIN-S-ISOPRENYLCYSTEINE O-METHYLTRANSFERASE"/>
    <property type="match status" value="1"/>
</dbReference>
<dbReference type="GO" id="GO:0004671">
    <property type="term" value="F:protein C-terminal S-isoprenylcysteine carboxyl O-methyltransferase activity"/>
    <property type="evidence" value="ECO:0007669"/>
    <property type="project" value="UniProtKB-EC"/>
</dbReference>
<dbReference type="Proteomes" id="UP000639403">
    <property type="component" value="Unassembled WGS sequence"/>
</dbReference>
<comment type="caution">
    <text evidence="7">The sequence shown here is derived from an EMBL/GenBank/DDBJ whole genome shotgun (WGS) entry which is preliminary data.</text>
</comment>
<name>A0A8H7TXZ1_9APHY</name>
<evidence type="ECO:0000256" key="6">
    <source>
        <dbReference type="SAM" id="SignalP"/>
    </source>
</evidence>
<keyword evidence="5" id="KW-0808">Transferase</keyword>
<dbReference type="PANTHER" id="PTHR12714">
    <property type="entry name" value="PROTEIN-S ISOPRENYLCYSTEINE O-METHYLTRANSFERASE"/>
    <property type="match status" value="1"/>
</dbReference>
<dbReference type="InterPro" id="IPR007269">
    <property type="entry name" value="ICMT_MeTrfase"/>
</dbReference>
<dbReference type="AlphaFoldDB" id="A0A8H7TXZ1"/>
<dbReference type="GO" id="GO:0032259">
    <property type="term" value="P:methylation"/>
    <property type="evidence" value="ECO:0007669"/>
    <property type="project" value="UniProtKB-KW"/>
</dbReference>
<keyword evidence="2 5" id="KW-0812">Transmembrane</keyword>
<organism evidence="7 8">
    <name type="scientific">Rhodonia placenta</name>
    <dbReference type="NCBI Taxonomy" id="104341"/>
    <lineage>
        <taxon>Eukaryota</taxon>
        <taxon>Fungi</taxon>
        <taxon>Dikarya</taxon>
        <taxon>Basidiomycota</taxon>
        <taxon>Agaricomycotina</taxon>
        <taxon>Agaricomycetes</taxon>
        <taxon>Polyporales</taxon>
        <taxon>Adustoporiaceae</taxon>
        <taxon>Rhodonia</taxon>
    </lineage>
</organism>
<reference evidence="7" key="2">
    <citation type="journal article" name="Front. Microbiol.">
        <title>Degradative Capacity of Two Strains of Rhodonia placenta: From Phenotype to Genotype.</title>
        <authorList>
            <person name="Kolle M."/>
            <person name="Horta M.A.C."/>
            <person name="Nowrousian M."/>
            <person name="Ohm R.A."/>
            <person name="Benz J.P."/>
            <person name="Pilgard A."/>
        </authorList>
    </citation>
    <scope>NUCLEOTIDE SEQUENCE</scope>
    <source>
        <strain evidence="7">FPRL280</strain>
    </source>
</reference>
<gene>
    <name evidence="7" type="ORF">IEO21_09198</name>
</gene>
<sequence>MSIAKVPLLIAGTLGAYATFTSPRPRAVQEERPKSLSAYERLWSSVARSYSNAFEAVTCAGGLLEIAVILAHRYPSSPTSRSVLAVLVNGPTSLASQIHFSPAFYIGTALAVADGMVRYQCYCTMGRFFTFEIAMRNGHQLVTTGPYAYVRHPPYTGWLVAMVGPGICCASPGSWFRECRIYETAWGKFGAALYVFFCLLSLIPAVVRPPTEDRLLREQFGEEWDAWARRVPYRLIPYVY</sequence>
<keyword evidence="3 5" id="KW-1133">Transmembrane helix</keyword>
<evidence type="ECO:0000256" key="1">
    <source>
        <dbReference type="ARBA" id="ARBA00004141"/>
    </source>
</evidence>